<keyword evidence="3" id="KW-0238">DNA-binding</keyword>
<reference evidence="3 4" key="1">
    <citation type="journal article" date="2017" name="Water Res.">
        <title>Comammox in drinking water systems.</title>
        <authorList>
            <person name="Wang Y."/>
            <person name="Ma L."/>
            <person name="Mao Y."/>
            <person name="Jiang X."/>
            <person name="Xia Y."/>
            <person name="Yu K."/>
            <person name="Li B."/>
            <person name="Zhang T."/>
        </authorList>
    </citation>
    <scope>NUCLEOTIDE SEQUENCE [LARGE SCALE GENOMIC DNA]</scope>
    <source>
        <strain evidence="3">SG_bin8</strain>
    </source>
</reference>
<feature type="domain" description="PBP" evidence="1">
    <location>
        <begin position="81"/>
        <end position="266"/>
    </location>
</feature>
<dbReference type="InterPro" id="IPR041657">
    <property type="entry name" value="HTH_17"/>
</dbReference>
<dbReference type="AlphaFoldDB" id="A0A1W9I222"/>
<evidence type="ECO:0000259" key="1">
    <source>
        <dbReference type="Pfam" id="PF12727"/>
    </source>
</evidence>
<gene>
    <name evidence="3" type="ORF">A4S15_14565</name>
</gene>
<dbReference type="InterPro" id="IPR010093">
    <property type="entry name" value="SinI_DNA-bd"/>
</dbReference>
<protein>
    <submittedName>
        <fullName evidence="3">DNA-binding protein</fullName>
    </submittedName>
</protein>
<evidence type="ECO:0000259" key="2">
    <source>
        <dbReference type="Pfam" id="PF12728"/>
    </source>
</evidence>
<evidence type="ECO:0000313" key="4">
    <source>
        <dbReference type="Proteomes" id="UP000192872"/>
    </source>
</evidence>
<proteinExistence type="predicted"/>
<evidence type="ECO:0000313" key="3">
    <source>
        <dbReference type="EMBL" id="OQW53709.1"/>
    </source>
</evidence>
<comment type="caution">
    <text evidence="3">The sequence shown here is derived from an EMBL/GenBank/DDBJ whole genome shotgun (WGS) entry which is preliminary data.</text>
</comment>
<dbReference type="RefSeq" id="WP_376800619.1">
    <property type="nucleotide sequence ID" value="NZ_DBNB01000005.1"/>
</dbReference>
<sequence>MNAYLTTEEAATYLRIKERKLYDLVAAGAVPCSKVSGKWLFPRVSLDSWIAAGLVGPAQLPPPAPPIIGGSSDPLLEWAVRTSGCGLALLSEGSQAGLKRLERHDVGMAAIHFHDLGDDVAANAGAIAGNSALNDVVLIAFARREQGLLVAPGNPLGLTSLGAAIDGGARIGLRQEGAGAFMLLRRLLAQEGREAASLRSAGGPYPTGLDLAQALKANDIDCGVATRAVAANLGLGFVALAWEAFDLALRQRTYFMPGPQRLFALMRDQRFVRQAALFGGYDVTETGTVCFVK</sequence>
<dbReference type="EMBL" id="LWDL01000007">
    <property type="protein sequence ID" value="OQW53709.1"/>
    <property type="molecule type" value="Genomic_DNA"/>
</dbReference>
<dbReference type="Pfam" id="PF12728">
    <property type="entry name" value="HTH_17"/>
    <property type="match status" value="1"/>
</dbReference>
<dbReference type="PANTHER" id="PTHR38431:SF1">
    <property type="entry name" value="BLL2305 PROTEIN"/>
    <property type="match status" value="1"/>
</dbReference>
<dbReference type="NCBIfam" id="TIGR01764">
    <property type="entry name" value="excise"/>
    <property type="match status" value="1"/>
</dbReference>
<organism evidence="3 4">
    <name type="scientific">Candidatus Raskinella chloraquaticus</name>
    <dbReference type="NCBI Taxonomy" id="1951219"/>
    <lineage>
        <taxon>Bacteria</taxon>
        <taxon>Pseudomonadati</taxon>
        <taxon>Pseudomonadota</taxon>
        <taxon>Alphaproteobacteria</taxon>
        <taxon>Hyphomicrobiales</taxon>
        <taxon>Phreatobacteraceae</taxon>
        <taxon>Candidatus Raskinella</taxon>
    </lineage>
</organism>
<dbReference type="PANTHER" id="PTHR38431">
    <property type="entry name" value="BLL2305 PROTEIN"/>
    <property type="match status" value="1"/>
</dbReference>
<feature type="domain" description="Helix-turn-helix" evidence="2">
    <location>
        <begin position="4"/>
        <end position="52"/>
    </location>
</feature>
<dbReference type="GO" id="GO:0003677">
    <property type="term" value="F:DNA binding"/>
    <property type="evidence" value="ECO:0007669"/>
    <property type="project" value="UniProtKB-KW"/>
</dbReference>
<name>A0A1W9I222_9HYPH</name>
<dbReference type="InterPro" id="IPR024370">
    <property type="entry name" value="PBP_domain"/>
</dbReference>
<dbReference type="STRING" id="1827387.A4S15_14565"/>
<accession>A0A1W9I222</accession>
<dbReference type="Proteomes" id="UP000192872">
    <property type="component" value="Unassembled WGS sequence"/>
</dbReference>
<dbReference type="Pfam" id="PF12727">
    <property type="entry name" value="PBP_like"/>
    <property type="match status" value="1"/>
</dbReference>